<feature type="compositionally biased region" description="Low complexity" evidence="4">
    <location>
        <begin position="136"/>
        <end position="160"/>
    </location>
</feature>
<comment type="similarity">
    <text evidence="1">Belongs to the LRRFIP family.</text>
</comment>
<dbReference type="Proteomes" id="UP000245119">
    <property type="component" value="Linkage Group LG5"/>
</dbReference>
<dbReference type="Pfam" id="PF09738">
    <property type="entry name" value="LRRFIP"/>
    <property type="match status" value="1"/>
</dbReference>
<feature type="compositionally biased region" description="Polar residues" evidence="4">
    <location>
        <begin position="372"/>
        <end position="383"/>
    </location>
</feature>
<feature type="region of interest" description="Disordered" evidence="4">
    <location>
        <begin position="372"/>
        <end position="391"/>
    </location>
</feature>
<feature type="compositionally biased region" description="Basic and acidic residues" evidence="4">
    <location>
        <begin position="724"/>
        <end position="733"/>
    </location>
</feature>
<feature type="compositionally biased region" description="Basic and acidic residues" evidence="4">
    <location>
        <begin position="987"/>
        <end position="1002"/>
    </location>
</feature>
<feature type="region of interest" description="Disordered" evidence="4">
    <location>
        <begin position="528"/>
        <end position="605"/>
    </location>
</feature>
<reference evidence="5 6" key="1">
    <citation type="submission" date="2018-04" db="EMBL/GenBank/DDBJ databases">
        <title>The genome of golden apple snail Pomacea canaliculata provides insight into stress tolerance and invasive adaptation.</title>
        <authorList>
            <person name="Liu C."/>
            <person name="Liu B."/>
            <person name="Ren Y."/>
            <person name="Zhang Y."/>
            <person name="Wang H."/>
            <person name="Li S."/>
            <person name="Jiang F."/>
            <person name="Yin L."/>
            <person name="Zhang G."/>
            <person name="Qian W."/>
            <person name="Fan W."/>
        </authorList>
    </citation>
    <scope>NUCLEOTIDE SEQUENCE [LARGE SCALE GENOMIC DNA]</scope>
    <source>
        <strain evidence="5">SZHN2017</strain>
        <tissue evidence="5">Muscle</tissue>
    </source>
</reference>
<comment type="caution">
    <text evidence="5">The sequence shown here is derived from an EMBL/GenBank/DDBJ whole genome shotgun (WGS) entry which is preliminary data.</text>
</comment>
<dbReference type="OrthoDB" id="10028421at2759"/>
<feature type="coiled-coil region" evidence="3">
    <location>
        <begin position="18"/>
        <end position="66"/>
    </location>
</feature>
<evidence type="ECO:0000256" key="3">
    <source>
        <dbReference type="SAM" id="Coils"/>
    </source>
</evidence>
<evidence type="ECO:0000256" key="1">
    <source>
        <dbReference type="ARBA" id="ARBA00008275"/>
    </source>
</evidence>
<feature type="region of interest" description="Disordered" evidence="4">
    <location>
        <begin position="1073"/>
        <end position="1205"/>
    </location>
</feature>
<name>A0A2T7P8D2_POMCA</name>
<gene>
    <name evidence="5" type="ORF">C0Q70_08918</name>
</gene>
<feature type="compositionally biased region" description="Basic and acidic residues" evidence="4">
    <location>
        <begin position="875"/>
        <end position="888"/>
    </location>
</feature>
<feature type="compositionally biased region" description="Basic and acidic residues" evidence="4">
    <location>
        <begin position="778"/>
        <end position="798"/>
    </location>
</feature>
<feature type="compositionally biased region" description="Acidic residues" evidence="4">
    <location>
        <begin position="1130"/>
        <end position="1145"/>
    </location>
</feature>
<evidence type="ECO:0000256" key="2">
    <source>
        <dbReference type="ARBA" id="ARBA00023054"/>
    </source>
</evidence>
<keyword evidence="6" id="KW-1185">Reference proteome</keyword>
<evidence type="ECO:0000313" key="6">
    <source>
        <dbReference type="Proteomes" id="UP000245119"/>
    </source>
</evidence>
<evidence type="ECO:0000313" key="5">
    <source>
        <dbReference type="EMBL" id="PVD29663.1"/>
    </source>
</evidence>
<feature type="region of interest" description="Disordered" evidence="4">
    <location>
        <begin position="180"/>
        <end position="206"/>
    </location>
</feature>
<feature type="region of interest" description="Disordered" evidence="4">
    <location>
        <begin position="467"/>
        <end position="493"/>
    </location>
</feature>
<dbReference type="Gene3D" id="1.20.5.4090">
    <property type="match status" value="1"/>
</dbReference>
<organism evidence="5 6">
    <name type="scientific">Pomacea canaliculata</name>
    <name type="common">Golden apple snail</name>
    <dbReference type="NCBI Taxonomy" id="400727"/>
    <lineage>
        <taxon>Eukaryota</taxon>
        <taxon>Metazoa</taxon>
        <taxon>Spiralia</taxon>
        <taxon>Lophotrochozoa</taxon>
        <taxon>Mollusca</taxon>
        <taxon>Gastropoda</taxon>
        <taxon>Caenogastropoda</taxon>
        <taxon>Architaenioglossa</taxon>
        <taxon>Ampullarioidea</taxon>
        <taxon>Ampullariidae</taxon>
        <taxon>Pomacea</taxon>
    </lineage>
</organism>
<feature type="region of interest" description="Disordered" evidence="4">
    <location>
        <begin position="136"/>
        <end position="166"/>
    </location>
</feature>
<dbReference type="InterPro" id="IPR019139">
    <property type="entry name" value="LRRFIP1/2"/>
</dbReference>
<feature type="region of interest" description="Disordered" evidence="4">
    <location>
        <begin position="977"/>
        <end position="1010"/>
    </location>
</feature>
<dbReference type="AlphaFoldDB" id="A0A2T7P8D2"/>
<protein>
    <submittedName>
        <fullName evidence="5">Uncharacterized protein</fullName>
    </submittedName>
</protein>
<evidence type="ECO:0000256" key="4">
    <source>
        <dbReference type="SAM" id="MobiDB-lite"/>
    </source>
</evidence>
<proteinExistence type="inferred from homology"/>
<dbReference type="PANTHER" id="PTHR19212:SF0">
    <property type="entry name" value="LD07988P"/>
    <property type="match status" value="1"/>
</dbReference>
<feature type="region of interest" description="Disordered" evidence="4">
    <location>
        <begin position="284"/>
        <end position="304"/>
    </location>
</feature>
<keyword evidence="2 3" id="KW-0175">Coiled coil</keyword>
<sequence length="1205" mass="129720">MMSSAQLDNEKQSLVYQVELLKDQLEEQAESYVELQREYKDKCRDLEMKKRELQAAEVELKALREANDYKDRLIAESGLTIVAAENGELALERTNESPSTNGPVSTGAVLLSAEAMDLLNKSSQGSLGMHCLASHASHTSYPTPSSSTSTTQQLGSSESSRLVGDGDSMVKATSADTLAQGIKSPDSHPLANNIKDSSQTEDQTDSGEIDKIFSSKTNTITGPELGQSEREAVVVDMAKSLIEIETSFSVDVEAKKLEKPGVSKTTTENTVMSDVETLVLVEGSESGESKADGEFSVPLDHSSSNKYSSEQNTACHLPIVNLDEGSSGCSAIICDSVLPPDEPLKDAEHFLNEKVQDTFKASSDHPAVVVTVSSHSQQNSSDVTESEDDGEEFFDAVSTPLPSPCHLSADSEVKDINLLKSCEEGVLEGKAAEVRVGEEGRAKDLGNGNGHLDVSLSDVGTAKDAADINLSKPPFDDTDASQSEEYPEADKQNVVGTAHTQGLKGGCTEGSQDHKEEEVGVSIIKEIAIGEETNASSQQEETAQEDVKESDSLAELTGLEAFDTKGAVQRENVDSADGNKYMGESLADDGESEKDDTSGSDKDKAMITADICKEQILLAEDVHDESKTSQVNSDGENTYDKARVCEGVSEIDHVASEGSDLKAKIIDVSEGENVANNSSDKEKLLLHDGENGALRSSDCEISVSADVNEERESLSVDKNGIKTMPDDIERESEPFESNEGESRLLEDADTEENDRSTENTLGDPDTSATAAEAISDNSKMDEPIETTESVKGDAKLSEDASAEENDETTQNTLCEVDTSVAAAEAIAENRKMDEPIETTESVKGDAKLSEDVSAGENDESADASDAFQGQSEMVKPFESKEESVKDEANLSEETDESIRNAHAGACTSVVAADLCPDHNKTGKTDDRREDCMSDIIEGEVQAGEKIEKATCSEAILTSSLDKRCDLDVKCKDDLDVAPLTLNSTENSRQDLNEGDHSDDQSRPPESILCGEDGNSLILITEKSSDATVCVPVENVSFPISLKEETNLSNSVENTSSSNESALLENALTFEEGVSKDDVTTAQGERQLENIPSCIQDITSSEFEQNERDVVNKETESEGAASIENKLSEENTVEAAEDEKDEENQEGIDAVPSPTADVKAKDHSDGWESENSEALLDEEYDFDDIDEVLDDSDKERPVKMQTYNRT</sequence>
<dbReference type="GO" id="GO:0006355">
    <property type="term" value="P:regulation of DNA-templated transcription"/>
    <property type="evidence" value="ECO:0007669"/>
    <property type="project" value="InterPro"/>
</dbReference>
<dbReference type="PANTHER" id="PTHR19212">
    <property type="entry name" value="LEUCINE RICH REPEAT IN FLII INTERACTING PROTEIN"/>
    <property type="match status" value="1"/>
</dbReference>
<accession>A0A2T7P8D2</accession>
<feature type="compositionally biased region" description="Basic and acidic residues" evidence="4">
    <location>
        <begin position="595"/>
        <end position="605"/>
    </location>
</feature>
<feature type="region of interest" description="Disordered" evidence="4">
    <location>
        <begin position="689"/>
        <end position="896"/>
    </location>
</feature>
<feature type="compositionally biased region" description="Basic and acidic residues" evidence="4">
    <location>
        <begin position="827"/>
        <end position="850"/>
    </location>
</feature>
<feature type="compositionally biased region" description="Basic and acidic residues" evidence="4">
    <location>
        <begin position="1104"/>
        <end position="1115"/>
    </location>
</feature>
<dbReference type="EMBL" id="PZQS01000005">
    <property type="protein sequence ID" value="PVD29663.1"/>
    <property type="molecule type" value="Genomic_DNA"/>
</dbReference>
<feature type="compositionally biased region" description="Acidic residues" evidence="4">
    <location>
        <begin position="1166"/>
        <end position="1189"/>
    </location>
</feature>